<dbReference type="Proteomes" id="UP000032142">
    <property type="component" value="Unassembled WGS sequence"/>
</dbReference>
<sequence length="17" mass="2014">MIEPLEEYMSIRFSPDG</sequence>
<protein>
    <submittedName>
        <fullName evidence="1">Uncharacterized protein</fullName>
    </submittedName>
</protein>
<accession>A0A0B0PNW1</accession>
<keyword evidence="2" id="KW-1185">Reference proteome</keyword>
<organism evidence="1 2">
    <name type="scientific">Gossypium arboreum</name>
    <name type="common">Tree cotton</name>
    <name type="synonym">Gossypium nanking</name>
    <dbReference type="NCBI Taxonomy" id="29729"/>
    <lineage>
        <taxon>Eukaryota</taxon>
        <taxon>Viridiplantae</taxon>
        <taxon>Streptophyta</taxon>
        <taxon>Embryophyta</taxon>
        <taxon>Tracheophyta</taxon>
        <taxon>Spermatophyta</taxon>
        <taxon>Magnoliopsida</taxon>
        <taxon>eudicotyledons</taxon>
        <taxon>Gunneridae</taxon>
        <taxon>Pentapetalae</taxon>
        <taxon>rosids</taxon>
        <taxon>malvids</taxon>
        <taxon>Malvales</taxon>
        <taxon>Malvaceae</taxon>
        <taxon>Malvoideae</taxon>
        <taxon>Gossypium</taxon>
    </lineage>
</organism>
<reference evidence="2" key="1">
    <citation type="submission" date="2014-09" db="EMBL/GenBank/DDBJ databases">
        <authorList>
            <person name="Mudge J."/>
            <person name="Ramaraj T."/>
            <person name="Lindquist I.E."/>
            <person name="Bharti A.K."/>
            <person name="Sundararajan A."/>
            <person name="Cameron C.T."/>
            <person name="Woodward J.E."/>
            <person name="May G.D."/>
            <person name="Brubaker C."/>
            <person name="Broadhvest J."/>
            <person name="Wilkins T.A."/>
        </authorList>
    </citation>
    <scope>NUCLEOTIDE SEQUENCE</scope>
    <source>
        <strain evidence="2">cv. AKA8401</strain>
    </source>
</reference>
<dbReference type="AlphaFoldDB" id="A0A0B0PNW1"/>
<gene>
    <name evidence="1" type="ORF">F383_33115</name>
</gene>
<evidence type="ECO:0000313" key="2">
    <source>
        <dbReference type="Proteomes" id="UP000032142"/>
    </source>
</evidence>
<proteinExistence type="predicted"/>
<evidence type="ECO:0000313" key="1">
    <source>
        <dbReference type="EMBL" id="KHG26675.1"/>
    </source>
</evidence>
<dbReference type="EMBL" id="KN437929">
    <property type="protein sequence ID" value="KHG26675.1"/>
    <property type="molecule type" value="Genomic_DNA"/>
</dbReference>
<name>A0A0B0PNW1_GOSAR</name>